<dbReference type="RefSeq" id="WP_047262044.1">
    <property type="nucleotide sequence ID" value="NZ_CP011542.1"/>
</dbReference>
<reference evidence="8" key="2">
    <citation type="submission" date="2015-05" db="EMBL/GenBank/DDBJ databases">
        <title>Complete genome sequence of Corynebacterium mustelae DSM 45274, isolated from various tissues of a male ferret with lethal sepsis.</title>
        <authorList>
            <person name="Ruckert C."/>
            <person name="Albersmeier A."/>
            <person name="Winkler A."/>
            <person name="Tauch A."/>
        </authorList>
    </citation>
    <scope>NUCLEOTIDE SEQUENCE [LARGE SCALE GENOMIC DNA]</scope>
    <source>
        <strain evidence="8">DSM 45274</strain>
    </source>
</reference>
<keyword evidence="4 7" id="KW-0808">Transferase</keyword>
<dbReference type="NCBIfam" id="TIGR02469">
    <property type="entry name" value="CbiT"/>
    <property type="match status" value="1"/>
</dbReference>
<dbReference type="InterPro" id="IPR012818">
    <property type="entry name" value="CbiE"/>
</dbReference>
<dbReference type="InterPro" id="IPR014777">
    <property type="entry name" value="4pyrrole_Mease_sub1"/>
</dbReference>
<proteinExistence type="predicted"/>
<dbReference type="GO" id="GO:0008276">
    <property type="term" value="F:protein methyltransferase activity"/>
    <property type="evidence" value="ECO:0007669"/>
    <property type="project" value="InterPro"/>
</dbReference>
<dbReference type="UniPathway" id="UPA00148"/>
<dbReference type="PANTHER" id="PTHR43182:SF1">
    <property type="entry name" value="COBALT-PRECORRIN-7 C(5)-METHYLTRANSFERASE"/>
    <property type="match status" value="1"/>
</dbReference>
<dbReference type="Gene3D" id="3.40.50.150">
    <property type="entry name" value="Vaccinia Virus protein VP39"/>
    <property type="match status" value="1"/>
</dbReference>
<dbReference type="Pfam" id="PF00590">
    <property type="entry name" value="TP_methylase"/>
    <property type="match status" value="1"/>
</dbReference>
<dbReference type="InterPro" id="IPR050714">
    <property type="entry name" value="Cobalamin_biosynth_MTase"/>
</dbReference>
<evidence type="ECO:0000256" key="3">
    <source>
        <dbReference type="ARBA" id="ARBA00022603"/>
    </source>
</evidence>
<name>A0A0G3H265_9CORY</name>
<dbReference type="InterPro" id="IPR006365">
    <property type="entry name" value="Cbl_synth_CobL"/>
</dbReference>
<dbReference type="EMBL" id="CP011542">
    <property type="protein sequence ID" value="AKK05918.1"/>
    <property type="molecule type" value="Genomic_DNA"/>
</dbReference>
<comment type="pathway">
    <text evidence="1">Cofactor biosynthesis; adenosylcobalamin biosynthesis.</text>
</comment>
<dbReference type="InterPro" id="IPR000878">
    <property type="entry name" value="4pyrrol_Mease"/>
</dbReference>
<keyword evidence="2" id="KW-0169">Cobalamin biosynthesis</keyword>
<organism evidence="7 8">
    <name type="scientific">Corynebacterium mustelae</name>
    <dbReference type="NCBI Taxonomy" id="571915"/>
    <lineage>
        <taxon>Bacteria</taxon>
        <taxon>Bacillati</taxon>
        <taxon>Actinomycetota</taxon>
        <taxon>Actinomycetes</taxon>
        <taxon>Mycobacteriales</taxon>
        <taxon>Corynebacteriaceae</taxon>
        <taxon>Corynebacterium</taxon>
    </lineage>
</organism>
<dbReference type="SUPFAM" id="SSF53790">
    <property type="entry name" value="Tetrapyrrole methylase"/>
    <property type="match status" value="1"/>
</dbReference>
<evidence type="ECO:0000256" key="5">
    <source>
        <dbReference type="ARBA" id="ARBA00022691"/>
    </source>
</evidence>
<dbReference type="NCBIfam" id="TIGR02467">
    <property type="entry name" value="CbiE"/>
    <property type="match status" value="1"/>
</dbReference>
<feature type="domain" description="Tetrapyrrole methylase" evidence="6">
    <location>
        <begin position="26"/>
        <end position="206"/>
    </location>
</feature>
<keyword evidence="5" id="KW-0949">S-adenosyl-L-methionine</keyword>
<sequence>MTEAKATLPQSIPSDAGDARAMETTVSVIGLPAIGMSELGAAATKALYEADVVLGSWRQLNLLTDDISGDRRPWPSPMIPALPDIFAELHGKKVAVLASGDPMFHGIGSTLRRKFPNMRMTVYSHVSSASLACARLGWAVDKTPVYSLVTQVVESLVLPIESGRPFLILGRDEKTPAEVCQLLVDMHQGDARVEVLSDLGSVDEAHCIGYAFHPPAVVSALNVIAVVPSKSGNPRTPGLPDSMFENDGQLTKSHIRALTVSALAPSEGEILWDIGGGAGSVAIECLRATNTTRAVCFEVDEIRRGRILKNARTLGVAHRLAVQGEAPHNYTSVPDNPDVVFIGGGITAPGVFTGAWDRLKPGGRLVANAVTIESEQMLWKLKKRHGGLLTRFDIAKEHSVGGFSTFKPALPVTQWVVTKADSDYLEEFNE</sequence>
<dbReference type="InterPro" id="IPR035996">
    <property type="entry name" value="4pyrrol_Methylase_sf"/>
</dbReference>
<dbReference type="AlphaFoldDB" id="A0A0G3H265"/>
<dbReference type="PATRIC" id="fig|571915.4.peg.1696"/>
<dbReference type="InterPro" id="IPR014008">
    <property type="entry name" value="Cbl_synth_MTase_CbiT"/>
</dbReference>
<reference evidence="7 8" key="1">
    <citation type="journal article" date="2015" name="Genome Announc.">
        <title>Complete Genome Sequence of the Type Strain Corynebacterium mustelae DSM 45274, Isolated from Various Tissues of a Male Ferret with Lethal Sepsis.</title>
        <authorList>
            <person name="Ruckert C."/>
            <person name="Eimer J."/>
            <person name="Winkler A."/>
            <person name="Tauch A."/>
        </authorList>
    </citation>
    <scope>NUCLEOTIDE SEQUENCE [LARGE SCALE GENOMIC DNA]</scope>
    <source>
        <strain evidence="7 8">DSM 45274</strain>
    </source>
</reference>
<evidence type="ECO:0000313" key="8">
    <source>
        <dbReference type="Proteomes" id="UP000035199"/>
    </source>
</evidence>
<evidence type="ECO:0000256" key="2">
    <source>
        <dbReference type="ARBA" id="ARBA00022573"/>
    </source>
</evidence>
<evidence type="ECO:0000256" key="1">
    <source>
        <dbReference type="ARBA" id="ARBA00004953"/>
    </source>
</evidence>
<evidence type="ECO:0000313" key="7">
    <source>
        <dbReference type="EMBL" id="AKK05918.1"/>
    </source>
</evidence>
<dbReference type="PANTHER" id="PTHR43182">
    <property type="entry name" value="COBALT-PRECORRIN-6B C(15)-METHYLTRANSFERASE (DECARBOXYLATING)"/>
    <property type="match status" value="1"/>
</dbReference>
<dbReference type="InterPro" id="IPR029063">
    <property type="entry name" value="SAM-dependent_MTases_sf"/>
</dbReference>
<gene>
    <name evidence="7" type="primary">cbiE</name>
    <name evidence="7" type="ORF">CMUST_07965</name>
</gene>
<evidence type="ECO:0000259" key="6">
    <source>
        <dbReference type="Pfam" id="PF00590"/>
    </source>
</evidence>
<dbReference type="EC" id="2.1.1.132" evidence="7"/>
<evidence type="ECO:0000256" key="4">
    <source>
        <dbReference type="ARBA" id="ARBA00022679"/>
    </source>
</evidence>
<keyword evidence="3 7" id="KW-0489">Methyltransferase</keyword>
<dbReference type="PIRSF" id="PIRSF036428">
    <property type="entry name" value="CobL"/>
    <property type="match status" value="1"/>
</dbReference>
<dbReference type="KEGG" id="cmv:CMUST_07965"/>
<dbReference type="STRING" id="571915.CMUST_07965"/>
<dbReference type="SUPFAM" id="SSF53335">
    <property type="entry name" value="S-adenosyl-L-methionine-dependent methyltransferases"/>
    <property type="match status" value="1"/>
</dbReference>
<dbReference type="GO" id="GO:0046025">
    <property type="term" value="F:precorrin-6Y C5,15-methyltransferase (decarboxylating) activity"/>
    <property type="evidence" value="ECO:0007669"/>
    <property type="project" value="UniProtKB-EC"/>
</dbReference>
<dbReference type="GO" id="GO:0032259">
    <property type="term" value="P:methylation"/>
    <property type="evidence" value="ECO:0007669"/>
    <property type="project" value="UniProtKB-KW"/>
</dbReference>
<dbReference type="Proteomes" id="UP000035199">
    <property type="component" value="Chromosome"/>
</dbReference>
<dbReference type="GO" id="GO:0009236">
    <property type="term" value="P:cobalamin biosynthetic process"/>
    <property type="evidence" value="ECO:0007669"/>
    <property type="project" value="UniProtKB-UniPathway"/>
</dbReference>
<keyword evidence="8" id="KW-1185">Reference proteome</keyword>
<accession>A0A0G3H265</accession>
<dbReference type="CDD" id="cd11644">
    <property type="entry name" value="Precorrin-6Y-MT"/>
    <property type="match status" value="1"/>
</dbReference>
<dbReference type="Gene3D" id="3.40.1010.10">
    <property type="entry name" value="Cobalt-precorrin-4 Transmethylase, Domain 1"/>
    <property type="match status" value="1"/>
</dbReference>
<protein>
    <submittedName>
        <fullName evidence="7">Precorrin-6Y C5,15-methyltransferase (Decarboxylating)</fullName>
        <ecNumber evidence="7">2.1.1.132</ecNumber>
    </submittedName>
</protein>